<keyword evidence="1" id="KW-0472">Membrane</keyword>
<organism evidence="2 3">
    <name type="scientific">Granulicella pectinivorans</name>
    <dbReference type="NCBI Taxonomy" id="474950"/>
    <lineage>
        <taxon>Bacteria</taxon>
        <taxon>Pseudomonadati</taxon>
        <taxon>Acidobacteriota</taxon>
        <taxon>Terriglobia</taxon>
        <taxon>Terriglobales</taxon>
        <taxon>Acidobacteriaceae</taxon>
        <taxon>Granulicella</taxon>
    </lineage>
</organism>
<evidence type="ECO:0000313" key="2">
    <source>
        <dbReference type="EMBL" id="SFR97042.1"/>
    </source>
</evidence>
<name>A0A1I6L0Q9_9BACT</name>
<keyword evidence="3" id="KW-1185">Reference proteome</keyword>
<keyword evidence="1" id="KW-1133">Transmembrane helix</keyword>
<keyword evidence="1" id="KW-0812">Transmembrane</keyword>
<feature type="transmembrane region" description="Helical" evidence="1">
    <location>
        <begin position="74"/>
        <end position="96"/>
    </location>
</feature>
<protein>
    <submittedName>
        <fullName evidence="2">Uncharacterized protein</fullName>
    </submittedName>
</protein>
<sequence>MYTKKTRGPLPGRTASVVDNSHRIRRRIRDLRESELRKTGYACVQEDATPRFLLFRRLRLPRRASMDTGAEGQLWFVLGTWLLLAAFVGTLVFAALHVKG</sequence>
<reference evidence="2 3" key="1">
    <citation type="submission" date="2016-10" db="EMBL/GenBank/DDBJ databases">
        <authorList>
            <person name="de Groot N.N."/>
        </authorList>
    </citation>
    <scope>NUCLEOTIDE SEQUENCE [LARGE SCALE GENOMIC DNA]</scope>
    <source>
        <strain evidence="2 3">DSM 21001</strain>
    </source>
</reference>
<proteinExistence type="predicted"/>
<gene>
    <name evidence="2" type="ORF">SAMN05421771_0080</name>
</gene>
<accession>A0A1I6L0Q9</accession>
<evidence type="ECO:0000313" key="3">
    <source>
        <dbReference type="Proteomes" id="UP000199024"/>
    </source>
</evidence>
<dbReference type="AlphaFoldDB" id="A0A1I6L0Q9"/>
<evidence type="ECO:0000256" key="1">
    <source>
        <dbReference type="SAM" id="Phobius"/>
    </source>
</evidence>
<dbReference type="EMBL" id="FOZL01000001">
    <property type="protein sequence ID" value="SFR97042.1"/>
    <property type="molecule type" value="Genomic_DNA"/>
</dbReference>
<dbReference type="Proteomes" id="UP000199024">
    <property type="component" value="Unassembled WGS sequence"/>
</dbReference>